<dbReference type="CDD" id="cd03443">
    <property type="entry name" value="PaaI_thioesterase"/>
    <property type="match status" value="1"/>
</dbReference>
<gene>
    <name evidence="4" type="ORF">BN46_0872</name>
    <name evidence="5" type="ORF">HMPREF9719_00617</name>
</gene>
<comment type="similarity">
    <text evidence="1">Belongs to the thioesterase PaaI family.</text>
</comment>
<proteinExistence type="inferred from homology"/>
<dbReference type="InterPro" id="IPR029069">
    <property type="entry name" value="HotDog_dom_sf"/>
</dbReference>
<comment type="caution">
    <text evidence="4">The sequence shown here is derived from an EMBL/GenBank/DDBJ whole genome shotgun (WGS) entry which is preliminary data.</text>
</comment>
<dbReference type="SUPFAM" id="SSF54637">
    <property type="entry name" value="Thioesterase/thiol ester dehydrase-isomerase"/>
    <property type="match status" value="1"/>
</dbReference>
<evidence type="ECO:0000256" key="2">
    <source>
        <dbReference type="ARBA" id="ARBA00022801"/>
    </source>
</evidence>
<dbReference type="AlphaFoldDB" id="I7IX81"/>
<dbReference type="PANTHER" id="PTHR43240:SF5">
    <property type="entry name" value="1,4-DIHYDROXY-2-NAPHTHOYL-COA THIOESTERASE 1"/>
    <property type="match status" value="1"/>
</dbReference>
<dbReference type="GO" id="GO:0005829">
    <property type="term" value="C:cytosol"/>
    <property type="evidence" value="ECO:0007669"/>
    <property type="project" value="TreeGrafter"/>
</dbReference>
<evidence type="ECO:0000256" key="1">
    <source>
        <dbReference type="ARBA" id="ARBA00008324"/>
    </source>
</evidence>
<evidence type="ECO:0000313" key="6">
    <source>
        <dbReference type="Proteomes" id="UP000006078"/>
    </source>
</evidence>
<name>I7IX81_9CORY</name>
<dbReference type="EMBL" id="AHAE01000032">
    <property type="protein sequence ID" value="EJZ82392.1"/>
    <property type="molecule type" value="Genomic_DNA"/>
</dbReference>
<evidence type="ECO:0000313" key="4">
    <source>
        <dbReference type="EMBL" id="CCI83603.1"/>
    </source>
</evidence>
<sequence length="145" mass="15448">MEIINWYRKASERDLSADELDVLNGQKVGLAGHLGIEFSALGPESAAARLEVGREHLQPAGLVNGGVFASIGETVASVAGIVRAGGVAVVGVNNDTNFIRSVRSGVIEATAEPIQLGRRTQLWRVDMRNEDRLAAQTILRTMVVG</sequence>
<dbReference type="InterPro" id="IPR003736">
    <property type="entry name" value="PAAI_dom"/>
</dbReference>
<dbReference type="STRING" id="29321.AAV33_00505"/>
<evidence type="ECO:0000313" key="7">
    <source>
        <dbReference type="Proteomes" id="UP000011016"/>
    </source>
</evidence>
<dbReference type="EMBL" id="CAJZ01000117">
    <property type="protein sequence ID" value="CCI83603.1"/>
    <property type="molecule type" value="Genomic_DNA"/>
</dbReference>
<dbReference type="InterPro" id="IPR006683">
    <property type="entry name" value="Thioestr_dom"/>
</dbReference>
<dbReference type="Proteomes" id="UP000006078">
    <property type="component" value="Unassembled WGS sequence"/>
</dbReference>
<dbReference type="GO" id="GO:0061522">
    <property type="term" value="F:1,4-dihydroxy-2-naphthoyl-CoA thioesterase activity"/>
    <property type="evidence" value="ECO:0007669"/>
    <property type="project" value="TreeGrafter"/>
</dbReference>
<reference evidence="4 7" key="1">
    <citation type="journal article" date="2012" name="J. Bacteriol.">
        <title>Draft Genome Sequence of Turicella otitidis ATCC 51513, Isolated from Middle Ear Fluid from a Child with Otitis Media.</title>
        <authorList>
            <person name="Brinkrolf K."/>
            <person name="Schneider J."/>
            <person name="Knecht M."/>
            <person name="Ruckert C."/>
            <person name="Tauch A."/>
        </authorList>
    </citation>
    <scope>NUCLEOTIDE SEQUENCE [LARGE SCALE GENOMIC DNA]</scope>
    <source>
        <strain evidence="4 7">ATCC 51513</strain>
    </source>
</reference>
<keyword evidence="6" id="KW-1185">Reference proteome</keyword>
<evidence type="ECO:0000313" key="5">
    <source>
        <dbReference type="EMBL" id="EJZ82392.1"/>
    </source>
</evidence>
<dbReference type="HOGENOM" id="CLU_089876_13_3_11"/>
<protein>
    <recommendedName>
        <fullName evidence="3">Thioesterase domain-containing protein</fullName>
    </recommendedName>
</protein>
<dbReference type="Gene3D" id="3.10.129.10">
    <property type="entry name" value="Hotdog Thioesterase"/>
    <property type="match status" value="1"/>
</dbReference>
<dbReference type="RefSeq" id="WP_004600507.1">
    <property type="nucleotide sequence ID" value="NZ_HF541866.1"/>
</dbReference>
<reference evidence="5 6" key="2">
    <citation type="submission" date="2012-08" db="EMBL/GenBank/DDBJ databases">
        <title>The Genome Sequence of Turicella otitidis ATCC 51513.</title>
        <authorList>
            <consortium name="The Broad Institute Genome Sequencing Platform"/>
            <person name="Earl A."/>
            <person name="Ward D."/>
            <person name="Feldgarden M."/>
            <person name="Gevers D."/>
            <person name="Huys G."/>
            <person name="Walker B."/>
            <person name="Young S.K."/>
            <person name="Zeng Q."/>
            <person name="Gargeya S."/>
            <person name="Fitzgerald M."/>
            <person name="Haas B."/>
            <person name="Abouelleil A."/>
            <person name="Alvarado L."/>
            <person name="Arachchi H.M."/>
            <person name="Berlin A.M."/>
            <person name="Chapman S.B."/>
            <person name="Goldberg J."/>
            <person name="Griggs A."/>
            <person name="Gujja S."/>
            <person name="Hansen M."/>
            <person name="Howarth C."/>
            <person name="Imamovic A."/>
            <person name="Larimer J."/>
            <person name="McCowen C."/>
            <person name="Montmayeur A."/>
            <person name="Murphy C."/>
            <person name="Neiman D."/>
            <person name="Pearson M."/>
            <person name="Priest M."/>
            <person name="Roberts A."/>
            <person name="Saif S."/>
            <person name="Shea T."/>
            <person name="Sisk P."/>
            <person name="Sykes S."/>
            <person name="Wortman J."/>
            <person name="Nusbaum C."/>
            <person name="Birren B."/>
        </authorList>
    </citation>
    <scope>NUCLEOTIDE SEQUENCE [LARGE SCALE GENOMIC DNA]</scope>
    <source>
        <strain evidence="5 6">ATCC 51513</strain>
    </source>
</reference>
<organism evidence="4 7">
    <name type="scientific">Corynebacterium otitidis ATCC 51513</name>
    <dbReference type="NCBI Taxonomy" id="883169"/>
    <lineage>
        <taxon>Bacteria</taxon>
        <taxon>Bacillati</taxon>
        <taxon>Actinomycetota</taxon>
        <taxon>Actinomycetes</taxon>
        <taxon>Mycobacteriales</taxon>
        <taxon>Corynebacteriaceae</taxon>
        <taxon>Corynebacterium</taxon>
    </lineage>
</organism>
<accession>I7IX81</accession>
<dbReference type="eggNOG" id="COG2050">
    <property type="taxonomic scope" value="Bacteria"/>
</dbReference>
<dbReference type="Pfam" id="PF03061">
    <property type="entry name" value="4HBT"/>
    <property type="match status" value="1"/>
</dbReference>
<dbReference type="PANTHER" id="PTHR43240">
    <property type="entry name" value="1,4-DIHYDROXY-2-NAPHTHOYL-COA THIOESTERASE 1"/>
    <property type="match status" value="1"/>
</dbReference>
<dbReference type="NCBIfam" id="TIGR00369">
    <property type="entry name" value="unchar_dom_1"/>
    <property type="match status" value="1"/>
</dbReference>
<dbReference type="Proteomes" id="UP000011016">
    <property type="component" value="Unassembled WGS sequence"/>
</dbReference>
<feature type="domain" description="Thioesterase" evidence="3">
    <location>
        <begin position="61"/>
        <end position="132"/>
    </location>
</feature>
<dbReference type="PATRIC" id="fig|883169.3.peg.589"/>
<evidence type="ECO:0000259" key="3">
    <source>
        <dbReference type="Pfam" id="PF03061"/>
    </source>
</evidence>
<keyword evidence="2" id="KW-0378">Hydrolase</keyword>
<dbReference type="OrthoDB" id="9798208at2"/>